<dbReference type="HOGENOM" id="CLU_007367_1_0_1"/>
<dbReference type="InterPro" id="IPR044294">
    <property type="entry name" value="Lipase-like"/>
</dbReference>
<dbReference type="SUPFAM" id="SSF53474">
    <property type="entry name" value="alpha/beta-Hydrolases"/>
    <property type="match status" value="1"/>
</dbReference>
<dbReference type="GeneID" id="5545755"/>
<keyword evidence="2" id="KW-0442">Lipid degradation</keyword>
<dbReference type="GO" id="GO:0016042">
    <property type="term" value="P:lipid catabolic process"/>
    <property type="evidence" value="ECO:0007669"/>
    <property type="project" value="UniProtKB-KW"/>
</dbReference>
<dbReference type="RefSeq" id="XP_001645391.1">
    <property type="nucleotide sequence ID" value="XM_001645341.1"/>
</dbReference>
<protein>
    <recommendedName>
        <fullName evidence="3">DUF676 domain-containing protein</fullName>
    </recommendedName>
</protein>
<dbReference type="OrthoDB" id="5368485at2759"/>
<evidence type="ECO:0000256" key="1">
    <source>
        <dbReference type="ARBA" id="ARBA00007920"/>
    </source>
</evidence>
<dbReference type="eggNOG" id="KOG4372">
    <property type="taxonomic scope" value="Eukaryota"/>
</dbReference>
<proteinExistence type="inferred from homology"/>
<dbReference type="PANTHER" id="PTHR12482:SF62">
    <property type="entry name" value="LIPASE ROG1-RELATED"/>
    <property type="match status" value="1"/>
</dbReference>
<dbReference type="KEGG" id="vpo:Kpol_534p12"/>
<dbReference type="InParanoid" id="A7TJJ0"/>
<sequence>MTDDKKSDTLFFYKSAVKIGELERYVITYNLYEGDTIPDDLSLDLLWIQIKNIESLSYRAAYLVGPFTLYCDVKTGDYHHSQKIISSLDQPKFEANLQAQQTFQAELSLHTIKKQYVWIVDIMSQIVFTTNTQTAFEIKITRSRQSLFNNNSIDSEMGSHSPSLTVSRMNTLDIWNLPKSLCNAKKKKHLVILTHGLHSNVTADMEYTMEQIYKAQGKFPNEELIVQGYTGNVCQTEKGVKYLGSNLAKYIVKELYDESIVKISFIGHSLGGLVQTFALAFISVKYSWFFEKVEPVNFITIASPLLGLVTNNPTYVNMLLSMGVIGRTGQDISLEAYGKEAEPLLFKLPGDPVKDVLKKFKRRTIYANAINDGIVPLYSSSLLFLDYNDVLNNLKKLSDFKNLDIDSSDIESIFQSEELNQVDLTHTIKKSFVSPFTKILNSWTPHNYHSAGHSKIPKLSMFESATSVLMPPLPDKNYILDPNSREPIIVHDKIYTEADLPDPNSSNKDDLLHSDNILLKTLTIARGDNIRGQTLEESIARKWHEGLSWRKVIVALKPDAHNNIIVRRRFANAHGWLVVDHLIDTHFSGDDDITRNDTNPMDITTKDIKTANSLDNSTVEPNKKYAWITRVDNSSVFDEGPTGMISTVSEMFDVFTKRKIIITNENNSTTAATSTNTTTTTSTSTYTSTTNIEERRNSFEAFNSDFLL</sequence>
<evidence type="ECO:0000259" key="3">
    <source>
        <dbReference type="Pfam" id="PF05057"/>
    </source>
</evidence>
<dbReference type="InterPro" id="IPR007751">
    <property type="entry name" value="DUF676_lipase-like"/>
</dbReference>
<evidence type="ECO:0000256" key="2">
    <source>
        <dbReference type="ARBA" id="ARBA00022963"/>
    </source>
</evidence>
<dbReference type="GO" id="GO:0047372">
    <property type="term" value="F:monoacylglycerol lipase activity"/>
    <property type="evidence" value="ECO:0007669"/>
    <property type="project" value="EnsemblFungi"/>
</dbReference>
<organism evidence="5">
    <name type="scientific">Vanderwaltozyma polyspora (strain ATCC 22028 / DSM 70294 / BCRC 21397 / CBS 2163 / NBRC 10782 / NRRL Y-8283 / UCD 57-17)</name>
    <name type="common">Kluyveromyces polysporus</name>
    <dbReference type="NCBI Taxonomy" id="436907"/>
    <lineage>
        <taxon>Eukaryota</taxon>
        <taxon>Fungi</taxon>
        <taxon>Dikarya</taxon>
        <taxon>Ascomycota</taxon>
        <taxon>Saccharomycotina</taxon>
        <taxon>Saccharomycetes</taxon>
        <taxon>Saccharomycetales</taxon>
        <taxon>Saccharomycetaceae</taxon>
        <taxon>Vanderwaltozyma</taxon>
    </lineage>
</organism>
<gene>
    <name evidence="4" type="ORF">Kpol_534p12</name>
</gene>
<dbReference type="PANTHER" id="PTHR12482">
    <property type="entry name" value="LIPASE ROG1-RELATED-RELATED"/>
    <property type="match status" value="1"/>
</dbReference>
<reference evidence="4 5" key="1">
    <citation type="journal article" date="2007" name="Proc. Natl. Acad. Sci. U.S.A.">
        <title>Independent sorting-out of thousands of duplicated gene pairs in two yeast species descended from a whole-genome duplication.</title>
        <authorList>
            <person name="Scannell D.R."/>
            <person name="Frank A.C."/>
            <person name="Conant G.C."/>
            <person name="Byrne K.P."/>
            <person name="Woolfit M."/>
            <person name="Wolfe K.H."/>
        </authorList>
    </citation>
    <scope>NUCLEOTIDE SEQUENCE [LARGE SCALE GENOMIC DNA]</scope>
    <source>
        <strain evidence="5">ATCC 22028 / DSM 70294 / BCRC 21397 / CBS 2163 / NBRC 10782 / NRRL Y-8283 / UCD 57-17</strain>
    </source>
</reference>
<evidence type="ECO:0000313" key="4">
    <source>
        <dbReference type="EMBL" id="EDO17533.1"/>
    </source>
</evidence>
<keyword evidence="5" id="KW-1185">Reference proteome</keyword>
<dbReference type="Pfam" id="PF05057">
    <property type="entry name" value="DUF676"/>
    <property type="match status" value="1"/>
</dbReference>
<keyword evidence="2" id="KW-0443">Lipid metabolism</keyword>
<dbReference type="InterPro" id="IPR016445">
    <property type="entry name" value="Rog1_fam"/>
</dbReference>
<comment type="similarity">
    <text evidence="1">Belongs to the putative lipase ROG1 family.</text>
</comment>
<dbReference type="Gene3D" id="3.40.50.1820">
    <property type="entry name" value="alpha/beta hydrolase"/>
    <property type="match status" value="1"/>
</dbReference>
<evidence type="ECO:0000313" key="5">
    <source>
        <dbReference type="Proteomes" id="UP000000267"/>
    </source>
</evidence>
<dbReference type="GO" id="GO:0005737">
    <property type="term" value="C:cytoplasm"/>
    <property type="evidence" value="ECO:0007669"/>
    <property type="project" value="EnsemblFungi"/>
</dbReference>
<dbReference type="STRING" id="436907.A7TJJ0"/>
<feature type="domain" description="DUF676" evidence="3">
    <location>
        <begin position="185"/>
        <end position="379"/>
    </location>
</feature>
<dbReference type="AlphaFoldDB" id="A7TJJ0"/>
<dbReference type="PhylomeDB" id="A7TJJ0"/>
<dbReference type="OMA" id="CFITADQ"/>
<dbReference type="InterPro" id="IPR029058">
    <property type="entry name" value="AB_hydrolase_fold"/>
</dbReference>
<dbReference type="FunCoup" id="A7TJJ0">
    <property type="interactions" value="36"/>
</dbReference>
<dbReference type="Proteomes" id="UP000000267">
    <property type="component" value="Unassembled WGS sequence"/>
</dbReference>
<dbReference type="EMBL" id="DS480402">
    <property type="protein sequence ID" value="EDO17533.1"/>
    <property type="molecule type" value="Genomic_DNA"/>
</dbReference>
<accession>A7TJJ0</accession>
<dbReference type="GO" id="GO:0005634">
    <property type="term" value="C:nucleus"/>
    <property type="evidence" value="ECO:0007669"/>
    <property type="project" value="EnsemblFungi"/>
</dbReference>
<name>A7TJJ0_VANPO</name>
<dbReference type="PIRSF" id="PIRSF005412">
    <property type="entry name" value="UCP005412_abhydr"/>
    <property type="match status" value="1"/>
</dbReference>